<gene>
    <name evidence="1" type="ORF">BO71DRAFT_489406</name>
</gene>
<proteinExistence type="predicted"/>
<protein>
    <submittedName>
        <fullName evidence="1">Uncharacterized protein</fullName>
    </submittedName>
</protein>
<evidence type="ECO:0000313" key="2">
    <source>
        <dbReference type="Proteomes" id="UP000247810"/>
    </source>
</evidence>
<sequence length="98" mass="11025">MSTTTFTHTSLTYEAALMSLFRAPPPPPEATESDLSKLFTPDFTQRDPHRDALAERPDSTSVLADGRVAHGETFQFVEVAEDGRIRKIVETVRSRYQK</sequence>
<accession>A0A319CQK2</accession>
<reference evidence="1 2" key="1">
    <citation type="submission" date="2018-02" db="EMBL/GenBank/DDBJ databases">
        <title>The genomes of Aspergillus section Nigri reveals drivers in fungal speciation.</title>
        <authorList>
            <consortium name="DOE Joint Genome Institute"/>
            <person name="Vesth T.C."/>
            <person name="Nybo J."/>
            <person name="Theobald S."/>
            <person name="Brandl J."/>
            <person name="Frisvad J.C."/>
            <person name="Nielsen K.F."/>
            <person name="Lyhne E.K."/>
            <person name="Kogle M.E."/>
            <person name="Kuo A."/>
            <person name="Riley R."/>
            <person name="Clum A."/>
            <person name="Nolan M."/>
            <person name="Lipzen A."/>
            <person name="Salamov A."/>
            <person name="Henrissat B."/>
            <person name="Wiebenga A."/>
            <person name="De vries R.P."/>
            <person name="Grigoriev I.V."/>
            <person name="Mortensen U.H."/>
            <person name="Andersen M.R."/>
            <person name="Baker S.E."/>
        </authorList>
    </citation>
    <scope>NUCLEOTIDE SEQUENCE [LARGE SCALE GENOMIC DNA]</scope>
    <source>
        <strain evidence="1 2">CBS 707.79</strain>
    </source>
</reference>
<organism evidence="1 2">
    <name type="scientific">Aspergillus ellipticus CBS 707.79</name>
    <dbReference type="NCBI Taxonomy" id="1448320"/>
    <lineage>
        <taxon>Eukaryota</taxon>
        <taxon>Fungi</taxon>
        <taxon>Dikarya</taxon>
        <taxon>Ascomycota</taxon>
        <taxon>Pezizomycotina</taxon>
        <taxon>Eurotiomycetes</taxon>
        <taxon>Eurotiomycetidae</taxon>
        <taxon>Eurotiales</taxon>
        <taxon>Aspergillaceae</taxon>
        <taxon>Aspergillus</taxon>
        <taxon>Aspergillus subgen. Circumdati</taxon>
    </lineage>
</organism>
<name>A0A319CQK2_9EURO</name>
<dbReference type="Proteomes" id="UP000247810">
    <property type="component" value="Unassembled WGS sequence"/>
</dbReference>
<evidence type="ECO:0000313" key="1">
    <source>
        <dbReference type="EMBL" id="PYH87645.1"/>
    </source>
</evidence>
<dbReference type="EMBL" id="KZ826197">
    <property type="protein sequence ID" value="PYH87645.1"/>
    <property type="molecule type" value="Genomic_DNA"/>
</dbReference>
<keyword evidence="2" id="KW-1185">Reference proteome</keyword>
<dbReference type="VEuPathDB" id="FungiDB:BO71DRAFT_489406"/>
<dbReference type="AlphaFoldDB" id="A0A319CQK2"/>
<dbReference type="OrthoDB" id="2947043at2759"/>